<proteinExistence type="predicted"/>
<evidence type="ECO:0000313" key="2">
    <source>
        <dbReference type="Proteomes" id="UP000700596"/>
    </source>
</evidence>
<dbReference type="Proteomes" id="UP000700596">
    <property type="component" value="Unassembled WGS sequence"/>
</dbReference>
<gene>
    <name evidence="1" type="ORF">B0J11DRAFT_541909</name>
</gene>
<dbReference type="PROSITE" id="PS51257">
    <property type="entry name" value="PROKAR_LIPOPROTEIN"/>
    <property type="match status" value="1"/>
</dbReference>
<evidence type="ECO:0000313" key="1">
    <source>
        <dbReference type="EMBL" id="KAH7113328.1"/>
    </source>
</evidence>
<dbReference type="AlphaFoldDB" id="A0A9P9I9R7"/>
<comment type="caution">
    <text evidence="1">The sequence shown here is derived from an EMBL/GenBank/DDBJ whole genome shotgun (WGS) entry which is preliminary data.</text>
</comment>
<name>A0A9P9I9R7_9PLEO</name>
<sequence>MKAYLPAAGYCSVVISAACHPPHDDLYTHLNEVQWGALPMGEDEEVGHCTFPSGSITLPTEGRLYA</sequence>
<keyword evidence="2" id="KW-1185">Reference proteome</keyword>
<protein>
    <submittedName>
        <fullName evidence="1">Uncharacterized protein</fullName>
    </submittedName>
</protein>
<dbReference type="OrthoDB" id="5429634at2759"/>
<organism evidence="1 2">
    <name type="scientific">Dendryphion nanum</name>
    <dbReference type="NCBI Taxonomy" id="256645"/>
    <lineage>
        <taxon>Eukaryota</taxon>
        <taxon>Fungi</taxon>
        <taxon>Dikarya</taxon>
        <taxon>Ascomycota</taxon>
        <taxon>Pezizomycotina</taxon>
        <taxon>Dothideomycetes</taxon>
        <taxon>Pleosporomycetidae</taxon>
        <taxon>Pleosporales</taxon>
        <taxon>Torulaceae</taxon>
        <taxon>Dendryphion</taxon>
    </lineage>
</organism>
<reference evidence="1" key="1">
    <citation type="journal article" date="2021" name="Nat. Commun.">
        <title>Genetic determinants of endophytism in the Arabidopsis root mycobiome.</title>
        <authorList>
            <person name="Mesny F."/>
            <person name="Miyauchi S."/>
            <person name="Thiergart T."/>
            <person name="Pickel B."/>
            <person name="Atanasova L."/>
            <person name="Karlsson M."/>
            <person name="Huettel B."/>
            <person name="Barry K.W."/>
            <person name="Haridas S."/>
            <person name="Chen C."/>
            <person name="Bauer D."/>
            <person name="Andreopoulos W."/>
            <person name="Pangilinan J."/>
            <person name="LaButti K."/>
            <person name="Riley R."/>
            <person name="Lipzen A."/>
            <person name="Clum A."/>
            <person name="Drula E."/>
            <person name="Henrissat B."/>
            <person name="Kohler A."/>
            <person name="Grigoriev I.V."/>
            <person name="Martin F.M."/>
            <person name="Hacquard S."/>
        </authorList>
    </citation>
    <scope>NUCLEOTIDE SEQUENCE</scope>
    <source>
        <strain evidence="1">MPI-CAGE-CH-0243</strain>
    </source>
</reference>
<dbReference type="EMBL" id="JAGMWT010000019">
    <property type="protein sequence ID" value="KAH7113328.1"/>
    <property type="molecule type" value="Genomic_DNA"/>
</dbReference>
<accession>A0A9P9I9R7</accession>